<protein>
    <submittedName>
        <fullName evidence="1">Uncharacterized protein</fullName>
    </submittedName>
</protein>
<gene>
    <name evidence="1" type="ORF">Tci_932352</name>
</gene>
<accession>A0A699XMB7</accession>
<comment type="caution">
    <text evidence="1">The sequence shown here is derived from an EMBL/GenBank/DDBJ whole genome shotgun (WGS) entry which is preliminary data.</text>
</comment>
<name>A0A699XMB7_TANCI</name>
<feature type="non-terminal residue" evidence="1">
    <location>
        <position position="49"/>
    </location>
</feature>
<organism evidence="1">
    <name type="scientific">Tanacetum cinerariifolium</name>
    <name type="common">Dalmatian daisy</name>
    <name type="synonym">Chrysanthemum cinerariifolium</name>
    <dbReference type="NCBI Taxonomy" id="118510"/>
    <lineage>
        <taxon>Eukaryota</taxon>
        <taxon>Viridiplantae</taxon>
        <taxon>Streptophyta</taxon>
        <taxon>Embryophyta</taxon>
        <taxon>Tracheophyta</taxon>
        <taxon>Spermatophyta</taxon>
        <taxon>Magnoliopsida</taxon>
        <taxon>eudicotyledons</taxon>
        <taxon>Gunneridae</taxon>
        <taxon>Pentapetalae</taxon>
        <taxon>asterids</taxon>
        <taxon>campanulids</taxon>
        <taxon>Asterales</taxon>
        <taxon>Asteraceae</taxon>
        <taxon>Asteroideae</taxon>
        <taxon>Anthemideae</taxon>
        <taxon>Anthemidinae</taxon>
        <taxon>Tanacetum</taxon>
    </lineage>
</organism>
<reference evidence="1" key="1">
    <citation type="journal article" date="2019" name="Sci. Rep.">
        <title>Draft genome of Tanacetum cinerariifolium, the natural source of mosquito coil.</title>
        <authorList>
            <person name="Yamashiro T."/>
            <person name="Shiraishi A."/>
            <person name="Satake H."/>
            <person name="Nakayama K."/>
        </authorList>
    </citation>
    <scope>NUCLEOTIDE SEQUENCE</scope>
</reference>
<dbReference type="EMBL" id="BKCJ011877006">
    <property type="protein sequence ID" value="GFD60383.1"/>
    <property type="molecule type" value="Genomic_DNA"/>
</dbReference>
<sequence>MVDLRRDAATEVRVDVGVIHGWVTGDGNVGIFGGPGAQFIQKPNAAAAT</sequence>
<proteinExistence type="predicted"/>
<evidence type="ECO:0000313" key="1">
    <source>
        <dbReference type="EMBL" id="GFD60383.1"/>
    </source>
</evidence>
<dbReference type="AlphaFoldDB" id="A0A699XMB7"/>